<dbReference type="Gene3D" id="3.40.50.720">
    <property type="entry name" value="NAD(P)-binding Rossmann-like Domain"/>
    <property type="match status" value="1"/>
</dbReference>
<dbReference type="SUPFAM" id="SSF51735">
    <property type="entry name" value="NAD(P)-binding Rossmann-fold domains"/>
    <property type="match status" value="1"/>
</dbReference>
<dbReference type="EMBL" id="FO082060">
    <property type="protein sequence ID" value="CCE23896.1"/>
    <property type="molecule type" value="Genomic_DNA"/>
</dbReference>
<dbReference type="GO" id="GO:0004352">
    <property type="term" value="F:glutamate dehydrogenase (NAD+) activity"/>
    <property type="evidence" value="ECO:0007669"/>
    <property type="project" value="InterPro"/>
</dbReference>
<keyword evidence="5" id="KW-1185">Reference proteome</keyword>
<dbReference type="PANTHER" id="PTHR43403">
    <property type="entry name" value="NAD-SPECIFIC GLUTAMATE DEHYDROGENASE"/>
    <property type="match status" value="1"/>
</dbReference>
<dbReference type="PANTHER" id="PTHR43403:SF1">
    <property type="entry name" value="NAD-SPECIFIC GLUTAMATE DEHYDROGENASE"/>
    <property type="match status" value="1"/>
</dbReference>
<evidence type="ECO:0000313" key="5">
    <source>
        <dbReference type="Proteomes" id="UP000008315"/>
    </source>
</evidence>
<dbReference type="RefSeq" id="WP_014148683.1">
    <property type="nucleotide sequence ID" value="NC_016112.1"/>
</dbReference>
<name>G4STE0_META2</name>
<dbReference type="InterPro" id="IPR036291">
    <property type="entry name" value="NAD(P)-bd_dom_sf"/>
</dbReference>
<dbReference type="GO" id="GO:0006538">
    <property type="term" value="P:L-glutamate catabolic process"/>
    <property type="evidence" value="ECO:0007669"/>
    <property type="project" value="InterPro"/>
</dbReference>
<dbReference type="PATRIC" id="fig|271065.3.peg.2272"/>
<dbReference type="Pfam" id="PF05088">
    <property type="entry name" value="Bac_GDH_CD"/>
    <property type="match status" value="1"/>
</dbReference>
<reference evidence="5" key="1">
    <citation type="journal article" date="2012" name="J. Bacteriol.">
        <title>Genome sequence of the haloalkaliphilic methanotrophic bacterium Methylomicrobium alcaliphilum 20Z.</title>
        <authorList>
            <person name="Vuilleumier S."/>
            <person name="Khmelenina V.N."/>
            <person name="Bringel F."/>
            <person name="Reshetnikov A.S."/>
            <person name="Lajus A."/>
            <person name="Mangenot S."/>
            <person name="Rouy Z."/>
            <person name="Op den Camp H.J."/>
            <person name="Jetten M.S."/>
            <person name="Dispirito A.A."/>
            <person name="Dunfield P."/>
            <person name="Klotz M.G."/>
            <person name="Semrau J.D."/>
            <person name="Stein L.Y."/>
            <person name="Barbe V."/>
            <person name="Medigue C."/>
            <person name="Trotsenko Y.A."/>
            <person name="Kalyuzhnaya M.G."/>
        </authorList>
    </citation>
    <scope>NUCLEOTIDE SEQUENCE [LARGE SCALE GENOMIC DNA]</scope>
    <source>
        <strain evidence="5">DSM 19304 / NCIMB 14124 / VKM B-2133 / 20Z</strain>
    </source>
</reference>
<dbReference type="Pfam" id="PF21074">
    <property type="entry name" value="GDH_C"/>
    <property type="match status" value="1"/>
</dbReference>
<dbReference type="GO" id="GO:0004069">
    <property type="term" value="F:L-aspartate:2-oxoglutarate aminotransferase activity"/>
    <property type="evidence" value="ECO:0007669"/>
    <property type="project" value="InterPro"/>
</dbReference>
<dbReference type="InterPro" id="IPR049056">
    <property type="entry name" value="NAD_Glu_DH_HM3"/>
</dbReference>
<evidence type="ECO:0000259" key="3">
    <source>
        <dbReference type="Pfam" id="PF21074"/>
    </source>
</evidence>
<organism evidence="4 5">
    <name type="scientific">Methylotuvimicrobium alcaliphilum (strain DSM 19304 / NCIMB 14124 / VKM B-2133 / 20Z)</name>
    <name type="common">Methylomicrobium alcaliphilum</name>
    <dbReference type="NCBI Taxonomy" id="1091494"/>
    <lineage>
        <taxon>Bacteria</taxon>
        <taxon>Pseudomonadati</taxon>
        <taxon>Pseudomonadota</taxon>
        <taxon>Gammaproteobacteria</taxon>
        <taxon>Methylococcales</taxon>
        <taxon>Methylococcaceae</taxon>
        <taxon>Methylotuvimicrobium</taxon>
    </lineage>
</organism>
<sequence length="1564" mass="176256">MKVYLRAGNLALKASRQRRKLKAVQHILEGHGDNQNRRFLIKLAEMLLFPDSYFVSLPPHISSSLIARIFELFTDDIETHIVEELRIPNDPQQFIVIVCRNLTHVVDSLLALQSDQQLPFQLLAHPVLTVKRQGEMITGLESNGLSGTKQLLIVLRLEAVDSGIKDAFFERITAIIEWAEALDRDRIALKESLLGLNDISEFSQFSALIDWLEQKAFIPFKSHRLSVDDQDTTTSLKPLGSEFCRDNNPTAISDFIRVMQAVLARDYPLIIQYLPVRSPLIHDQPLIYIGFKHSLPDGGGFCEYGFFGVFDETEMGGACSNIPFLQRKIEQTLAHHKTPENSYEYLQLKEIFNLFPKVDLFLLEIPQLDLLIQSLRRYLYRPEGIKLVVLGGFGLESMSALIIVPIHLYSEEIESVLLGRLSSNLDSSAELVRKIMLSGPYLGLHFLLRPTAETITIDVDQLDRDLNKQIRPWSTSLCRTLERAYGKYKACKLWQKYRTVFPPGYQALMPPRHAIKDIGLIESLLDDEPMTIGLLRPCGKIRHYRLHFCSRQERYLDEYIPILENFNLRVLDQVQFPLSVSGRPVFIKSFTISAAKSQHDSFTELKSRLLSGIGAVFNGKAENDELNSLLVLAGMTWQQIDVLRAYRNYYLQLGYPTTTSSFNQALLANSSTAFALFEYFEARFRPDPNLGEPMQREEQLLFPLRLKLLENLSGVTDINHDKILRTLFNLIDATMRCNFHVRQKRDDFFIAFKINSLGIIDMPPPKPQNEIYVHAVDMEGIHLRGGKISRGGIRWSDRPDDFRTEVLDLMQTQMSKNALIIPKGAKGGFIVKAPVADPGFREAGRKAYVKLVQGLLDLTDNYVEDQVVPLPGIVSYDDHDPYLVVAADKGTAQFSDLANSVSAQYHFWLGDAFASGGSNGYNHKALGITARGAWECVKRHFRELGKDIQSEPFTVVGIGSMDGDVFGNGMLLSHSTHLLAAISGRHIFIDPAPADLEKSYLERKRLFELPGSSWDDYDRSLISEGGGIYSRHAKDIAVSPQLRKWLGIRYKSLDGSTLIRLLLTAPVELLWFGGIGTYVKATNEKHEDVGDRSNDDVRVDALQLRAAVVGEGANLGFTQKARIEFALGGGRIDTDAVHNSGGVDCSDHEVNLKILLTGLQKKQGLKDYRETFESLTDEVCAAVLTNNYKQSLCLSLEQLRVKGNAEQYLLLSERLESAGVLDRAIESFPSYKEVMGRSGQIITRPEFAVLMAACKIQLTQDIMDRSELISASDYDIYLQSYFPDPIRQNFAEHLANHPLAPAIKATVISNTVINQAGCGFLNWHNDNGGSIIDSITVYLTFDQVLEAADFRREIFSLDNLIPAEQQYGLLLQLENVLAEFSQWVLMNELVVRPDPITLENYRSCLTAFANEFIPSDSENEAANGVPVKLAKRIAFINALNDFPQIAVLSTESGYAFSTVRKTFVEVAKFLDLDKLLEQLSAITVQNHWERKVFNNLKAEIKQTHGRLVQSLLASDAYDCKAYFADSANKQKLIRYQRVFQEVSRSTTSSLMPYLTLNKALMNLI</sequence>
<dbReference type="InterPro" id="IPR007780">
    <property type="entry name" value="NAD_Glu_DH_bac"/>
</dbReference>
<dbReference type="Pfam" id="PF21078">
    <property type="entry name" value="GDH_HM3"/>
    <property type="match status" value="1"/>
</dbReference>
<dbReference type="STRING" id="1091494.MEALZ_2210"/>
<proteinExistence type="predicted"/>
<dbReference type="SUPFAM" id="SSF53223">
    <property type="entry name" value="Aminoacid dehydrogenase-like, N-terminal domain"/>
    <property type="match status" value="1"/>
</dbReference>
<dbReference type="Pfam" id="PF21073">
    <property type="entry name" value="GDH_HM1"/>
    <property type="match status" value="1"/>
</dbReference>
<accession>G4STE0</accession>
<dbReference type="InterPro" id="IPR049059">
    <property type="entry name" value="NAD_Glu_DH_HM1"/>
</dbReference>
<gene>
    <name evidence="4" type="ordered locus">MEALZ_2210</name>
</gene>
<feature type="domain" description="NAD-glutamate dehydrogenase catalytic" evidence="2">
    <location>
        <begin position="708"/>
        <end position="1196"/>
    </location>
</feature>
<keyword evidence="1" id="KW-0560">Oxidoreductase</keyword>
<feature type="domain" description="NAD-specific glutamate dehydrogenase C-terminal" evidence="3">
    <location>
        <begin position="1240"/>
        <end position="1553"/>
    </location>
</feature>
<evidence type="ECO:0000259" key="2">
    <source>
        <dbReference type="Pfam" id="PF05088"/>
    </source>
</evidence>
<dbReference type="Pfam" id="PF21079">
    <property type="entry name" value="GDH_HM2"/>
    <property type="match status" value="1"/>
</dbReference>
<evidence type="ECO:0000256" key="1">
    <source>
        <dbReference type="ARBA" id="ARBA00023002"/>
    </source>
</evidence>
<dbReference type="InterPro" id="IPR048381">
    <property type="entry name" value="GDH_C"/>
</dbReference>
<dbReference type="InterPro" id="IPR049058">
    <property type="entry name" value="NAD_Glu_DH_HM2"/>
</dbReference>
<protein>
    <submittedName>
        <fullName evidence="4">NAD-glutamate dehydrogenase</fullName>
    </submittedName>
</protein>
<dbReference type="HOGENOM" id="CLU_003404_1_1_6"/>
<dbReference type="KEGG" id="mah:MEALZ_2210"/>
<dbReference type="InterPro" id="IPR046346">
    <property type="entry name" value="Aminoacid_DH-like_N_sf"/>
</dbReference>
<dbReference type="Proteomes" id="UP000008315">
    <property type="component" value="Chromosome"/>
</dbReference>
<dbReference type="InterPro" id="IPR028971">
    <property type="entry name" value="NAD-GDH_cat"/>
</dbReference>
<evidence type="ECO:0000313" key="4">
    <source>
        <dbReference type="EMBL" id="CCE23896.1"/>
    </source>
</evidence>